<evidence type="ECO:0000313" key="1">
    <source>
        <dbReference type="EMBL" id="KAJ7015300.1"/>
    </source>
</evidence>
<comment type="caution">
    <text evidence="1">The sequence shown here is derived from an EMBL/GenBank/DDBJ whole genome shotgun (WGS) entry which is preliminary data.</text>
</comment>
<organism evidence="1 2">
    <name type="scientific">Populus alba x Populus x berolinensis</name>
    <dbReference type="NCBI Taxonomy" id="444605"/>
    <lineage>
        <taxon>Eukaryota</taxon>
        <taxon>Viridiplantae</taxon>
        <taxon>Streptophyta</taxon>
        <taxon>Embryophyta</taxon>
        <taxon>Tracheophyta</taxon>
        <taxon>Spermatophyta</taxon>
        <taxon>Magnoliopsida</taxon>
        <taxon>eudicotyledons</taxon>
        <taxon>Gunneridae</taxon>
        <taxon>Pentapetalae</taxon>
        <taxon>rosids</taxon>
        <taxon>fabids</taxon>
        <taxon>Malpighiales</taxon>
        <taxon>Salicaceae</taxon>
        <taxon>Saliceae</taxon>
        <taxon>Populus</taxon>
    </lineage>
</organism>
<dbReference type="EMBL" id="JAQIZT010000001">
    <property type="protein sequence ID" value="KAJ7015300.1"/>
    <property type="molecule type" value="Genomic_DNA"/>
</dbReference>
<sequence length="93" mass="10704">MFASIAIGYDKKIHDHFSDGHPCWLVFIFTLVRNILYVNFQHSFECNLARNLSWVPLPKMLQIGDAKDKLGVLKFSGQVLVRQEISVKAFFGF</sequence>
<protein>
    <submittedName>
        <fullName evidence="1">Uncharacterized protein</fullName>
    </submittedName>
</protein>
<dbReference type="AlphaFoldDB" id="A0AAD6RUC1"/>
<keyword evidence="2" id="KW-1185">Reference proteome</keyword>
<proteinExistence type="predicted"/>
<accession>A0AAD6RUC1</accession>
<name>A0AAD6RUC1_9ROSI</name>
<evidence type="ECO:0000313" key="2">
    <source>
        <dbReference type="Proteomes" id="UP001164929"/>
    </source>
</evidence>
<dbReference type="Proteomes" id="UP001164929">
    <property type="component" value="Chromosome 1"/>
</dbReference>
<gene>
    <name evidence="1" type="ORF">NC653_004571</name>
</gene>
<reference evidence="1 2" key="1">
    <citation type="journal article" date="2023" name="Mol. Ecol. Resour.">
        <title>Chromosome-level genome assembly of a triploid poplar Populus alba 'Berolinensis'.</title>
        <authorList>
            <person name="Chen S."/>
            <person name="Yu Y."/>
            <person name="Wang X."/>
            <person name="Wang S."/>
            <person name="Zhang T."/>
            <person name="Zhou Y."/>
            <person name="He R."/>
            <person name="Meng N."/>
            <person name="Wang Y."/>
            <person name="Liu W."/>
            <person name="Liu Z."/>
            <person name="Liu J."/>
            <person name="Guo Q."/>
            <person name="Huang H."/>
            <person name="Sederoff R.R."/>
            <person name="Wang G."/>
            <person name="Qu G."/>
            <person name="Chen S."/>
        </authorList>
    </citation>
    <scope>NUCLEOTIDE SEQUENCE [LARGE SCALE GENOMIC DNA]</scope>
    <source>
        <strain evidence="1">SC-2020</strain>
    </source>
</reference>